<comment type="caution">
    <text evidence="1">The sequence shown here is derived from an EMBL/GenBank/DDBJ whole genome shotgun (WGS) entry which is preliminary data.</text>
</comment>
<reference evidence="1" key="1">
    <citation type="journal article" date="2021" name="Nat. Commun.">
        <title>Genetic determinants of endophytism in the Arabidopsis root mycobiome.</title>
        <authorList>
            <person name="Mesny F."/>
            <person name="Miyauchi S."/>
            <person name="Thiergart T."/>
            <person name="Pickel B."/>
            <person name="Atanasova L."/>
            <person name="Karlsson M."/>
            <person name="Huettel B."/>
            <person name="Barry K.W."/>
            <person name="Haridas S."/>
            <person name="Chen C."/>
            <person name="Bauer D."/>
            <person name="Andreopoulos W."/>
            <person name="Pangilinan J."/>
            <person name="LaButti K."/>
            <person name="Riley R."/>
            <person name="Lipzen A."/>
            <person name="Clum A."/>
            <person name="Drula E."/>
            <person name="Henrissat B."/>
            <person name="Kohler A."/>
            <person name="Grigoriev I.V."/>
            <person name="Martin F.M."/>
            <person name="Hacquard S."/>
        </authorList>
    </citation>
    <scope>NUCLEOTIDE SEQUENCE</scope>
    <source>
        <strain evidence="1">MPI-CAGE-CH-0230</strain>
    </source>
</reference>
<gene>
    <name evidence="1" type="ORF">B0I36DRAFT_350736</name>
</gene>
<dbReference type="RefSeq" id="XP_046009965.1">
    <property type="nucleotide sequence ID" value="XM_046156940.1"/>
</dbReference>
<protein>
    <submittedName>
        <fullName evidence="1">Uncharacterized protein</fullName>
    </submittedName>
</protein>
<evidence type="ECO:0000313" key="2">
    <source>
        <dbReference type="Proteomes" id="UP000756346"/>
    </source>
</evidence>
<dbReference type="AlphaFoldDB" id="A0A9P8Y121"/>
<sequence length="143" mass="16105">MATLVALQVVPRAKPYEANSPDHFKYDNDMKVLQTEKGSISYGNLEVRTPPTVTLPEFSLFDSYPYLWAASTESLSIVTPSETLTAVHEVDGKEVIPSSEVEQQTVQENSEEDIYDVVEIDDDRGRPSRIYFGFHRATGRFSI</sequence>
<keyword evidence="2" id="KW-1185">Reference proteome</keyword>
<evidence type="ECO:0000313" key="1">
    <source>
        <dbReference type="EMBL" id="KAH7027166.1"/>
    </source>
</evidence>
<dbReference type="Proteomes" id="UP000756346">
    <property type="component" value="Unassembled WGS sequence"/>
</dbReference>
<proteinExistence type="predicted"/>
<dbReference type="GeneID" id="70186486"/>
<dbReference type="EMBL" id="JAGTJQ010000007">
    <property type="protein sequence ID" value="KAH7027166.1"/>
    <property type="molecule type" value="Genomic_DNA"/>
</dbReference>
<organism evidence="1 2">
    <name type="scientific">Microdochium trichocladiopsis</name>
    <dbReference type="NCBI Taxonomy" id="1682393"/>
    <lineage>
        <taxon>Eukaryota</taxon>
        <taxon>Fungi</taxon>
        <taxon>Dikarya</taxon>
        <taxon>Ascomycota</taxon>
        <taxon>Pezizomycotina</taxon>
        <taxon>Sordariomycetes</taxon>
        <taxon>Xylariomycetidae</taxon>
        <taxon>Xylariales</taxon>
        <taxon>Microdochiaceae</taxon>
        <taxon>Microdochium</taxon>
    </lineage>
</organism>
<name>A0A9P8Y121_9PEZI</name>
<accession>A0A9P8Y121</accession>